<dbReference type="SUPFAM" id="SSF53448">
    <property type="entry name" value="Nucleotide-diphospho-sugar transferases"/>
    <property type="match status" value="1"/>
</dbReference>
<dbReference type="InterPro" id="IPR001173">
    <property type="entry name" value="Glyco_trans_2-like"/>
</dbReference>
<dbReference type="Pfam" id="PF00535">
    <property type="entry name" value="Glycos_transf_2"/>
    <property type="match status" value="1"/>
</dbReference>
<dbReference type="EMBL" id="VWAQ01000003">
    <property type="protein sequence ID" value="KAA5209337.1"/>
    <property type="molecule type" value="Genomic_DNA"/>
</dbReference>
<keyword evidence="2 4" id="KW-0808">Transferase</keyword>
<dbReference type="AlphaFoldDB" id="A0A5M5WY83"/>
<dbReference type="Gene3D" id="3.90.550.10">
    <property type="entry name" value="Spore Coat Polysaccharide Biosynthesis Protein SpsA, Chain A"/>
    <property type="match status" value="1"/>
</dbReference>
<keyword evidence="1" id="KW-0328">Glycosyltransferase</keyword>
<evidence type="ECO:0000259" key="3">
    <source>
        <dbReference type="Pfam" id="PF00535"/>
    </source>
</evidence>
<name>A0A5M5WY83_BACFG</name>
<evidence type="ECO:0000256" key="2">
    <source>
        <dbReference type="ARBA" id="ARBA00022679"/>
    </source>
</evidence>
<reference evidence="4 5" key="1">
    <citation type="journal article" date="2019" name="Nat. Med.">
        <title>A library of human gut bacterial isolates paired with longitudinal multiomics data enables mechanistic microbiome research.</title>
        <authorList>
            <person name="Poyet M."/>
            <person name="Groussin M."/>
            <person name="Gibbons S.M."/>
            <person name="Avila-Pacheco J."/>
            <person name="Jiang X."/>
            <person name="Kearney S.M."/>
            <person name="Perrotta A.R."/>
            <person name="Berdy B."/>
            <person name="Zhao S."/>
            <person name="Lieberman T.D."/>
            <person name="Swanson P.K."/>
            <person name="Smith M."/>
            <person name="Roesemann S."/>
            <person name="Alexander J.E."/>
            <person name="Rich S.A."/>
            <person name="Livny J."/>
            <person name="Vlamakis H."/>
            <person name="Clish C."/>
            <person name="Bullock K."/>
            <person name="Deik A."/>
            <person name="Scott J."/>
            <person name="Pierce K.A."/>
            <person name="Xavier R.J."/>
            <person name="Alm E.J."/>
        </authorList>
    </citation>
    <scope>NUCLEOTIDE SEQUENCE [LARGE SCALE GENOMIC DNA]</scope>
    <source>
        <strain evidence="4 5">BIOML-A1</strain>
    </source>
</reference>
<feature type="domain" description="Glycosyltransferase 2-like" evidence="3">
    <location>
        <begin position="3"/>
        <end position="167"/>
    </location>
</feature>
<dbReference type="Proteomes" id="UP000429838">
    <property type="component" value="Unassembled WGS sequence"/>
</dbReference>
<evidence type="ECO:0000313" key="4">
    <source>
        <dbReference type="EMBL" id="KAA5209337.1"/>
    </source>
</evidence>
<comment type="caution">
    <text evidence="4">The sequence shown here is derived from an EMBL/GenBank/DDBJ whole genome shotgun (WGS) entry which is preliminary data.</text>
</comment>
<evidence type="ECO:0000256" key="1">
    <source>
        <dbReference type="ARBA" id="ARBA00022676"/>
    </source>
</evidence>
<protein>
    <submittedName>
        <fullName evidence="4">Glycosyltransferase family 2 protein</fullName>
    </submittedName>
</protein>
<accession>A0A5M5WY83</accession>
<dbReference type="RefSeq" id="WP_065762655.1">
    <property type="nucleotide sequence ID" value="NZ_CP139161.1"/>
</dbReference>
<dbReference type="CDD" id="cd00761">
    <property type="entry name" value="Glyco_tranf_GTA_type"/>
    <property type="match status" value="1"/>
</dbReference>
<dbReference type="InterPro" id="IPR029044">
    <property type="entry name" value="Nucleotide-diphossugar_trans"/>
</dbReference>
<evidence type="ECO:0000313" key="5">
    <source>
        <dbReference type="Proteomes" id="UP000429838"/>
    </source>
</evidence>
<dbReference type="GO" id="GO:0016758">
    <property type="term" value="F:hexosyltransferase activity"/>
    <property type="evidence" value="ECO:0007669"/>
    <property type="project" value="UniProtKB-ARBA"/>
</dbReference>
<proteinExistence type="predicted"/>
<dbReference type="PANTHER" id="PTHR22916">
    <property type="entry name" value="GLYCOSYLTRANSFERASE"/>
    <property type="match status" value="1"/>
</dbReference>
<gene>
    <name evidence="4" type="ORF">F2Z25_04065</name>
</gene>
<organism evidence="4 5">
    <name type="scientific">Bacteroides fragilis</name>
    <dbReference type="NCBI Taxonomy" id="817"/>
    <lineage>
        <taxon>Bacteria</taxon>
        <taxon>Pseudomonadati</taxon>
        <taxon>Bacteroidota</taxon>
        <taxon>Bacteroidia</taxon>
        <taxon>Bacteroidales</taxon>
        <taxon>Bacteroidaceae</taxon>
        <taxon>Bacteroides</taxon>
    </lineage>
</organism>
<sequence>MVSIIIPIYNVQDYINDCLYSVYTQTYSEIEVILVNDCTPDNSMSIAHSNIEKLKKRFNVKIIDHKSNKGLSAARNSGVKEATGEWVYFLDSDDEITPDCIECFVRLAERYLSVDFIVGGIRVIGRNISYRLTTSEYVIGNDNILKCYISGMWYEMAWNKLIRKEYFVSNNLWFKEGLLHEDQLFSYQLATTALTMATVNKPTYIYKMRMSGAITSSNGRKNFDSFICILEYMVYSVMQKYSTSSVTLEYAQIIRFSYSILLSLYGKHNLTEMEVVNYELKVDRICRIVTFYKCKLPVPIQIKLTIIKLPQTMRKVLLKWHNKKIQKK</sequence>
<dbReference type="PANTHER" id="PTHR22916:SF51">
    <property type="entry name" value="GLYCOSYLTRANSFERASE EPSH-RELATED"/>
    <property type="match status" value="1"/>
</dbReference>